<gene>
    <name evidence="2" type="ORF">BCY86_04580</name>
</gene>
<dbReference type="AlphaFoldDB" id="A0A1L6MXC1"/>
<reference evidence="2 3" key="1">
    <citation type="submission" date="2016-08" db="EMBL/GenBank/DDBJ databases">
        <title>Identification and validation of antigenic proteins from Pajaroellobacter abortibovis using de-novo genome sequence assembly and reverse vaccinology.</title>
        <authorList>
            <person name="Welly B.T."/>
            <person name="Miller M.R."/>
            <person name="Stott J.L."/>
            <person name="Blanchard M.T."/>
            <person name="Islas-Trejo A.D."/>
            <person name="O'Rourke S.M."/>
            <person name="Young A.E."/>
            <person name="Medrano J.F."/>
            <person name="Van Eenennaam A.L."/>
        </authorList>
    </citation>
    <scope>NUCLEOTIDE SEQUENCE [LARGE SCALE GENOMIC DNA]</scope>
    <source>
        <strain evidence="2 3">BTF92-0548A/99-0131</strain>
    </source>
</reference>
<protein>
    <submittedName>
        <fullName evidence="2">Uncharacterized protein</fullName>
    </submittedName>
</protein>
<organism evidence="2 3">
    <name type="scientific">Pajaroellobacter abortibovis</name>
    <dbReference type="NCBI Taxonomy" id="1882918"/>
    <lineage>
        <taxon>Bacteria</taxon>
        <taxon>Pseudomonadati</taxon>
        <taxon>Myxococcota</taxon>
        <taxon>Polyangia</taxon>
        <taxon>Polyangiales</taxon>
        <taxon>Polyangiaceae</taxon>
    </lineage>
</organism>
<proteinExistence type="predicted"/>
<accession>A0A1L6MXC1</accession>
<sequence>MHFFSILFFMILMASSSCSKTVSSIPAPSQSLPFYKGFDTLLFDDSIDPLAVDIKAGVALNPLQTQAIFRERAQLASTIVKVKVTMLTSRGKGNTLMYQLVLKPVDRIAGFPIAMNAFIFNIDRKNNGFGIVDSLQGRLVGKTFIAFIRNYRKLDNSKEFHFYLGADHPSTLKKISSLRDNIEGDN</sequence>
<dbReference type="KEGG" id="pabo:BCY86_04580"/>
<keyword evidence="1" id="KW-0732">Signal</keyword>
<dbReference type="Proteomes" id="UP000185544">
    <property type="component" value="Chromosome"/>
</dbReference>
<dbReference type="STRING" id="1882918.BCY86_04580"/>
<evidence type="ECO:0000313" key="3">
    <source>
        <dbReference type="Proteomes" id="UP000185544"/>
    </source>
</evidence>
<keyword evidence="3" id="KW-1185">Reference proteome</keyword>
<evidence type="ECO:0000256" key="1">
    <source>
        <dbReference type="SAM" id="SignalP"/>
    </source>
</evidence>
<evidence type="ECO:0000313" key="2">
    <source>
        <dbReference type="EMBL" id="APS00038.1"/>
    </source>
</evidence>
<feature type="chain" id="PRO_5012114714" evidence="1">
    <location>
        <begin position="20"/>
        <end position="186"/>
    </location>
</feature>
<name>A0A1L6MXC1_9BACT</name>
<dbReference type="EMBL" id="CP016908">
    <property type="protein sequence ID" value="APS00038.1"/>
    <property type="molecule type" value="Genomic_DNA"/>
</dbReference>
<feature type="signal peptide" evidence="1">
    <location>
        <begin position="1"/>
        <end position="19"/>
    </location>
</feature>
<dbReference type="RefSeq" id="WP_075276704.1">
    <property type="nucleotide sequence ID" value="NZ_CP016908.1"/>
</dbReference>